<keyword evidence="2 9" id="KW-0436">Ligase</keyword>
<organism evidence="12 13">
    <name type="scientific">Cupriavidus pampae</name>
    <dbReference type="NCBI Taxonomy" id="659251"/>
    <lineage>
        <taxon>Bacteria</taxon>
        <taxon>Pseudomonadati</taxon>
        <taxon>Pseudomonadota</taxon>
        <taxon>Betaproteobacteria</taxon>
        <taxon>Burkholderiales</taxon>
        <taxon>Burkholderiaceae</taxon>
        <taxon>Cupriavidus</taxon>
    </lineage>
</organism>
<evidence type="ECO:0000256" key="7">
    <source>
        <dbReference type="ARBA" id="ARBA00023146"/>
    </source>
</evidence>
<comment type="subcellular location">
    <subcellularLocation>
        <location evidence="9">Cytoplasm</location>
    </subcellularLocation>
</comment>
<keyword evidence="3 9" id="KW-0547">Nucleotide-binding</keyword>
<keyword evidence="1 9" id="KW-0963">Cytoplasm</keyword>
<dbReference type="InterPro" id="IPR036986">
    <property type="entry name" value="S4_RNA-bd_sf"/>
</dbReference>
<gene>
    <name evidence="9 12" type="primary">tyrS</name>
    <name evidence="12" type="ORF">LMG32289_01941</name>
</gene>
<comment type="caution">
    <text evidence="12">The sequence shown here is derived from an EMBL/GenBank/DDBJ whole genome shotgun (WGS) entry which is preliminary data.</text>
</comment>
<name>A0ABN7YCL6_9BURK</name>
<evidence type="ECO:0000313" key="12">
    <source>
        <dbReference type="EMBL" id="CAG9169972.1"/>
    </source>
</evidence>
<dbReference type="Gene3D" id="1.10.240.10">
    <property type="entry name" value="Tyrosyl-Transfer RNA Synthetase"/>
    <property type="match status" value="1"/>
</dbReference>
<dbReference type="InterPro" id="IPR000253">
    <property type="entry name" value="FHA_dom"/>
</dbReference>
<dbReference type="SUPFAM" id="SSF52374">
    <property type="entry name" value="Nucleotidylyl transferase"/>
    <property type="match status" value="1"/>
</dbReference>
<evidence type="ECO:0000313" key="13">
    <source>
        <dbReference type="Proteomes" id="UP000706525"/>
    </source>
</evidence>
<dbReference type="Proteomes" id="UP000706525">
    <property type="component" value="Unassembled WGS sequence"/>
</dbReference>
<dbReference type="InterPro" id="IPR024108">
    <property type="entry name" value="Tyr-tRNA-ligase_bac_2"/>
</dbReference>
<dbReference type="Gene3D" id="3.40.50.620">
    <property type="entry name" value="HUPs"/>
    <property type="match status" value="1"/>
</dbReference>
<dbReference type="RefSeq" id="WP_223985730.1">
    <property type="nucleotide sequence ID" value="NZ_CAJZAG010000003.1"/>
</dbReference>
<comment type="subunit">
    <text evidence="9">Homodimer.</text>
</comment>
<comment type="catalytic activity">
    <reaction evidence="8 9">
        <text>tRNA(Tyr) + L-tyrosine + ATP = L-tyrosyl-tRNA(Tyr) + AMP + diphosphate + H(+)</text>
        <dbReference type="Rhea" id="RHEA:10220"/>
        <dbReference type="Rhea" id="RHEA-COMP:9706"/>
        <dbReference type="Rhea" id="RHEA-COMP:9707"/>
        <dbReference type="ChEBI" id="CHEBI:15378"/>
        <dbReference type="ChEBI" id="CHEBI:30616"/>
        <dbReference type="ChEBI" id="CHEBI:33019"/>
        <dbReference type="ChEBI" id="CHEBI:58315"/>
        <dbReference type="ChEBI" id="CHEBI:78442"/>
        <dbReference type="ChEBI" id="CHEBI:78536"/>
        <dbReference type="ChEBI" id="CHEBI:456215"/>
        <dbReference type="EC" id="6.1.1.1"/>
    </reaction>
</comment>
<evidence type="ECO:0000256" key="10">
    <source>
        <dbReference type="PROSITE-ProRule" id="PRU00182"/>
    </source>
</evidence>
<sequence length="413" mass="45727">MTDVSPAVAAKYPLTPSVMQALEISKRGCDELLIEAEWAQKLARSEATGVPLRIKLGLDPTAPDIHIGHTVVLNKLRQLQDLGHQVIFLIGDFTSTIGDPSGRNSTRPPLTREQIEANAQTYYRQASLVLDPDRTEIRYNSEWCDPLGARGMIQLAAKYTVARMMERDDFTKRFRSGIPISVHEFLYPLMQGYDSVALKADIELGGTDQKFNLLVGRELQKEYGQEPQCILTMPLLVGLDGVEKMSKSKNNYIGVTEAPNDMFGKLMSISDDLMWQYFTLLSFRPLSEIDLMKQEIALGRNPRDCKVALAQEIVTRFHSAEAADRALEDFNHRARGGIPDDIPEVQLSGAPLGIAQLLKQANLVPSTSEANRNIEQGGVKIDGATVSDKATKVEAGTFVVQVGKRRFARVTLA</sequence>
<dbReference type="Pfam" id="PF00579">
    <property type="entry name" value="tRNA-synt_1b"/>
    <property type="match status" value="1"/>
</dbReference>
<dbReference type="Pfam" id="PF01479">
    <property type="entry name" value="S4"/>
    <property type="match status" value="1"/>
</dbReference>
<feature type="domain" description="FHA" evidence="11">
    <location>
        <begin position="296"/>
        <end position="318"/>
    </location>
</feature>
<evidence type="ECO:0000256" key="4">
    <source>
        <dbReference type="ARBA" id="ARBA00022840"/>
    </source>
</evidence>
<dbReference type="CDD" id="cd00805">
    <property type="entry name" value="TyrRS_core"/>
    <property type="match status" value="1"/>
</dbReference>
<dbReference type="InterPro" id="IPR001412">
    <property type="entry name" value="aa-tRNA-synth_I_CS"/>
</dbReference>
<dbReference type="PROSITE" id="PS50889">
    <property type="entry name" value="S4"/>
    <property type="match status" value="1"/>
</dbReference>
<dbReference type="SMART" id="SM00363">
    <property type="entry name" value="S4"/>
    <property type="match status" value="1"/>
</dbReference>
<keyword evidence="6 9" id="KW-0648">Protein biosynthesis</keyword>
<dbReference type="Gene3D" id="3.10.290.10">
    <property type="entry name" value="RNA-binding S4 domain"/>
    <property type="match status" value="1"/>
</dbReference>
<evidence type="ECO:0000256" key="5">
    <source>
        <dbReference type="ARBA" id="ARBA00022884"/>
    </source>
</evidence>
<evidence type="ECO:0000256" key="6">
    <source>
        <dbReference type="ARBA" id="ARBA00022917"/>
    </source>
</evidence>
<dbReference type="PANTHER" id="PTHR11766:SF1">
    <property type="entry name" value="TYROSINE--TRNA LIGASE"/>
    <property type="match status" value="1"/>
</dbReference>
<dbReference type="PRINTS" id="PR01040">
    <property type="entry name" value="TRNASYNTHTYR"/>
</dbReference>
<dbReference type="SUPFAM" id="SSF55174">
    <property type="entry name" value="Alpha-L RNA-binding motif"/>
    <property type="match status" value="1"/>
</dbReference>
<accession>A0ABN7YCL6</accession>
<feature type="short sequence motif" description="'HIGH' region" evidence="9">
    <location>
        <begin position="60"/>
        <end position="69"/>
    </location>
</feature>
<dbReference type="PROSITE" id="PS50006">
    <property type="entry name" value="FHA_DOMAIN"/>
    <property type="match status" value="1"/>
</dbReference>
<dbReference type="InterPro" id="IPR002942">
    <property type="entry name" value="S4_RNA-bd"/>
</dbReference>
<dbReference type="NCBIfam" id="TIGR00234">
    <property type="entry name" value="tyrS"/>
    <property type="match status" value="1"/>
</dbReference>
<keyword evidence="13" id="KW-1185">Reference proteome</keyword>
<dbReference type="PANTHER" id="PTHR11766">
    <property type="entry name" value="TYROSYL-TRNA SYNTHETASE"/>
    <property type="match status" value="1"/>
</dbReference>
<evidence type="ECO:0000256" key="9">
    <source>
        <dbReference type="HAMAP-Rule" id="MF_02007"/>
    </source>
</evidence>
<keyword evidence="4 9" id="KW-0067">ATP-binding</keyword>
<evidence type="ECO:0000256" key="1">
    <source>
        <dbReference type="ARBA" id="ARBA00022490"/>
    </source>
</evidence>
<dbReference type="InterPro" id="IPR014729">
    <property type="entry name" value="Rossmann-like_a/b/a_fold"/>
</dbReference>
<dbReference type="InterPro" id="IPR002305">
    <property type="entry name" value="aa-tRNA-synth_Ic"/>
</dbReference>
<keyword evidence="7 9" id="KW-0030">Aminoacyl-tRNA synthetase</keyword>
<dbReference type="PROSITE" id="PS00178">
    <property type="entry name" value="AA_TRNA_LIGASE_I"/>
    <property type="match status" value="1"/>
</dbReference>
<dbReference type="CDD" id="cd00165">
    <property type="entry name" value="S4"/>
    <property type="match status" value="1"/>
</dbReference>
<evidence type="ECO:0000256" key="3">
    <source>
        <dbReference type="ARBA" id="ARBA00022741"/>
    </source>
</evidence>
<evidence type="ECO:0000256" key="2">
    <source>
        <dbReference type="ARBA" id="ARBA00022598"/>
    </source>
</evidence>
<proteinExistence type="inferred from homology"/>
<comment type="similarity">
    <text evidence="9">Belongs to the class-I aminoacyl-tRNA synthetase family. TyrS type 2 subfamily.</text>
</comment>
<dbReference type="InterPro" id="IPR024088">
    <property type="entry name" value="Tyr-tRNA-ligase_bac-type"/>
</dbReference>
<dbReference type="GO" id="GO:0004831">
    <property type="term" value="F:tyrosine-tRNA ligase activity"/>
    <property type="evidence" value="ECO:0007669"/>
    <property type="project" value="UniProtKB-EC"/>
</dbReference>
<reference evidence="12 13" key="1">
    <citation type="submission" date="2021-08" db="EMBL/GenBank/DDBJ databases">
        <authorList>
            <person name="Peeters C."/>
        </authorList>
    </citation>
    <scope>NUCLEOTIDE SEQUENCE [LARGE SCALE GENOMIC DNA]</scope>
    <source>
        <strain evidence="12 13">LMG 32289</strain>
    </source>
</reference>
<comment type="function">
    <text evidence="9">Catalyzes the attachment of tyrosine to tRNA(Tyr) in a two-step reaction: tyrosine is first activated by ATP to form Tyr-AMP and then transferred to the acceptor end of tRNA(Tyr).</text>
</comment>
<feature type="short sequence motif" description="'KMSKS' region" evidence="9">
    <location>
        <begin position="244"/>
        <end position="248"/>
    </location>
</feature>
<protein>
    <recommendedName>
        <fullName evidence="9">Tyrosine--tRNA ligase</fullName>
        <ecNumber evidence="9">6.1.1.1</ecNumber>
    </recommendedName>
    <alternativeName>
        <fullName evidence="9">Tyrosyl-tRNA synthetase</fullName>
        <shortName evidence="9">TyrRS</shortName>
    </alternativeName>
</protein>
<keyword evidence="5 10" id="KW-0694">RNA-binding</keyword>
<dbReference type="EC" id="6.1.1.1" evidence="9"/>
<evidence type="ECO:0000259" key="11">
    <source>
        <dbReference type="PROSITE" id="PS50006"/>
    </source>
</evidence>
<dbReference type="InterPro" id="IPR002307">
    <property type="entry name" value="Tyr-tRNA-ligase"/>
</dbReference>
<dbReference type="EMBL" id="CAJZAG010000003">
    <property type="protein sequence ID" value="CAG9169972.1"/>
    <property type="molecule type" value="Genomic_DNA"/>
</dbReference>
<feature type="binding site" evidence="9">
    <location>
        <position position="247"/>
    </location>
    <ligand>
        <name>ATP</name>
        <dbReference type="ChEBI" id="CHEBI:30616"/>
    </ligand>
</feature>
<dbReference type="HAMAP" id="MF_02007">
    <property type="entry name" value="Tyr_tRNA_synth_type2"/>
    <property type="match status" value="1"/>
</dbReference>
<evidence type="ECO:0000256" key="8">
    <source>
        <dbReference type="ARBA" id="ARBA00048248"/>
    </source>
</evidence>